<dbReference type="Gene3D" id="1.10.10.10">
    <property type="entry name" value="Winged helix-like DNA-binding domain superfamily/Winged helix DNA-binding domain"/>
    <property type="match status" value="1"/>
</dbReference>
<evidence type="ECO:0000313" key="6">
    <source>
        <dbReference type="Proteomes" id="UP001283361"/>
    </source>
</evidence>
<dbReference type="CDD" id="cd04450">
    <property type="entry name" value="DEP_RGS7-like"/>
    <property type="match status" value="1"/>
</dbReference>
<keyword evidence="1" id="KW-0734">Signal transduction inhibitor</keyword>
<dbReference type="Pfam" id="PF00631">
    <property type="entry name" value="G-gamma"/>
    <property type="match status" value="1"/>
</dbReference>
<dbReference type="InterPro" id="IPR036388">
    <property type="entry name" value="WH-like_DNA-bd_sf"/>
</dbReference>
<dbReference type="InterPro" id="IPR015898">
    <property type="entry name" value="G-protein_gamma-like_dom"/>
</dbReference>
<dbReference type="Gene3D" id="1.10.167.10">
    <property type="entry name" value="Regulator of G-protein Signalling 4, domain 2"/>
    <property type="match status" value="1"/>
</dbReference>
<evidence type="ECO:0000259" key="4">
    <source>
        <dbReference type="PROSITE" id="PS50186"/>
    </source>
</evidence>
<dbReference type="InterPro" id="IPR047017">
    <property type="entry name" value="RGS6/7/9/11_DHEX_sf"/>
</dbReference>
<dbReference type="Pfam" id="PF00615">
    <property type="entry name" value="RGS"/>
    <property type="match status" value="1"/>
</dbReference>
<dbReference type="EMBL" id="JAWDGP010004065">
    <property type="protein sequence ID" value="KAK3768197.1"/>
    <property type="molecule type" value="Genomic_DNA"/>
</dbReference>
<dbReference type="GO" id="GO:0007186">
    <property type="term" value="P:G protein-coupled receptor signaling pathway"/>
    <property type="evidence" value="ECO:0007669"/>
    <property type="project" value="InterPro"/>
</dbReference>
<evidence type="ECO:0000259" key="3">
    <source>
        <dbReference type="PROSITE" id="PS50132"/>
    </source>
</evidence>
<dbReference type="GO" id="GO:0009968">
    <property type="term" value="P:negative regulation of signal transduction"/>
    <property type="evidence" value="ECO:0007669"/>
    <property type="project" value="UniProtKB-KW"/>
</dbReference>
<proteinExistence type="predicted"/>
<dbReference type="SMART" id="SM00224">
    <property type="entry name" value="GGL"/>
    <property type="match status" value="1"/>
</dbReference>
<dbReference type="PRINTS" id="PR01301">
    <property type="entry name" value="RGSPROTEIN"/>
</dbReference>
<dbReference type="SMART" id="SM00049">
    <property type="entry name" value="DEP"/>
    <property type="match status" value="1"/>
</dbReference>
<dbReference type="GO" id="GO:0005096">
    <property type="term" value="F:GTPase activator activity"/>
    <property type="evidence" value="ECO:0007669"/>
    <property type="project" value="TreeGrafter"/>
</dbReference>
<keyword evidence="6" id="KW-1185">Reference proteome</keyword>
<feature type="compositionally biased region" description="Basic and acidic residues" evidence="2">
    <location>
        <begin position="528"/>
        <end position="539"/>
    </location>
</feature>
<dbReference type="SUPFAM" id="SSF48097">
    <property type="entry name" value="Regulator of G-protein signaling, RGS"/>
    <property type="match status" value="1"/>
</dbReference>
<dbReference type="PANTHER" id="PTHR45746:SF5">
    <property type="entry name" value="REGULATOR OF G-PROTEIN SIGNALING 7"/>
    <property type="match status" value="1"/>
</dbReference>
<reference evidence="5" key="1">
    <citation type="journal article" date="2023" name="G3 (Bethesda)">
        <title>A reference genome for the long-term kleptoplast-retaining sea slug Elysia crispata morphotype clarki.</title>
        <authorList>
            <person name="Eastman K.E."/>
            <person name="Pendleton A.L."/>
            <person name="Shaikh M.A."/>
            <person name="Suttiyut T."/>
            <person name="Ogas R."/>
            <person name="Tomko P."/>
            <person name="Gavelis G."/>
            <person name="Widhalm J.R."/>
            <person name="Wisecaver J.H."/>
        </authorList>
    </citation>
    <scope>NUCLEOTIDE SEQUENCE</scope>
    <source>
        <strain evidence="5">ECLA1</strain>
    </source>
</reference>
<dbReference type="PROSITE" id="PS50186">
    <property type="entry name" value="DEP"/>
    <property type="match status" value="1"/>
</dbReference>
<dbReference type="FunFam" id="1.10.167.10:FF:000001">
    <property type="entry name" value="Putative regulator of g-protein signaling 12"/>
    <property type="match status" value="1"/>
</dbReference>
<dbReference type="GO" id="GO:0008277">
    <property type="term" value="P:regulation of G protein-coupled receptor signaling pathway"/>
    <property type="evidence" value="ECO:0007669"/>
    <property type="project" value="InterPro"/>
</dbReference>
<evidence type="ECO:0000313" key="5">
    <source>
        <dbReference type="EMBL" id="KAK3768197.1"/>
    </source>
</evidence>
<dbReference type="GO" id="GO:0035556">
    <property type="term" value="P:intracellular signal transduction"/>
    <property type="evidence" value="ECO:0007669"/>
    <property type="project" value="InterPro"/>
</dbReference>
<evidence type="ECO:0000256" key="2">
    <source>
        <dbReference type="SAM" id="MobiDB-lite"/>
    </source>
</evidence>
<organism evidence="5 6">
    <name type="scientific">Elysia crispata</name>
    <name type="common">lettuce slug</name>
    <dbReference type="NCBI Taxonomy" id="231223"/>
    <lineage>
        <taxon>Eukaryota</taxon>
        <taxon>Metazoa</taxon>
        <taxon>Spiralia</taxon>
        <taxon>Lophotrochozoa</taxon>
        <taxon>Mollusca</taxon>
        <taxon>Gastropoda</taxon>
        <taxon>Heterobranchia</taxon>
        <taxon>Euthyneura</taxon>
        <taxon>Panpulmonata</taxon>
        <taxon>Sacoglossa</taxon>
        <taxon>Placobranchoidea</taxon>
        <taxon>Plakobranchidae</taxon>
        <taxon>Elysia</taxon>
    </lineage>
</organism>
<feature type="compositionally biased region" description="Polar residues" evidence="2">
    <location>
        <begin position="540"/>
        <end position="553"/>
    </location>
</feature>
<feature type="compositionally biased region" description="Basic and acidic residues" evidence="2">
    <location>
        <begin position="487"/>
        <end position="502"/>
    </location>
</feature>
<feature type="domain" description="RGS" evidence="3">
    <location>
        <begin position="313"/>
        <end position="430"/>
    </location>
</feature>
<dbReference type="PROSITE" id="PS50132">
    <property type="entry name" value="RGS"/>
    <property type="match status" value="1"/>
</dbReference>
<evidence type="ECO:0000256" key="1">
    <source>
        <dbReference type="ARBA" id="ARBA00022700"/>
    </source>
</evidence>
<feature type="domain" description="DEP" evidence="4">
    <location>
        <begin position="36"/>
        <end position="114"/>
    </location>
</feature>
<dbReference type="GO" id="GO:0005737">
    <property type="term" value="C:cytoplasm"/>
    <property type="evidence" value="ECO:0007669"/>
    <property type="project" value="TreeGrafter"/>
</dbReference>
<dbReference type="InterPro" id="IPR036284">
    <property type="entry name" value="GGL_sf"/>
</dbReference>
<dbReference type="SUPFAM" id="SSF48670">
    <property type="entry name" value="Transducin (heterotrimeric G protein), gamma chain"/>
    <property type="match status" value="1"/>
</dbReference>
<protein>
    <recommendedName>
        <fullName evidence="7">Regulator of G-protein signaling 7</fullName>
    </recommendedName>
</protein>
<comment type="caution">
    <text evidence="5">The sequence shown here is derived from an EMBL/GenBank/DDBJ whole genome shotgun (WGS) entry which is preliminary data.</text>
</comment>
<dbReference type="InterPro" id="IPR016137">
    <property type="entry name" value="RGS"/>
</dbReference>
<dbReference type="Pfam" id="PF00610">
    <property type="entry name" value="DEP"/>
    <property type="match status" value="1"/>
</dbReference>
<dbReference type="Gene3D" id="1.10.1240.60">
    <property type="match status" value="1"/>
</dbReference>
<dbReference type="SUPFAM" id="SSF46785">
    <property type="entry name" value="Winged helix' DNA-binding domain"/>
    <property type="match status" value="1"/>
</dbReference>
<accession>A0AAE1DF46</accession>
<dbReference type="InterPro" id="IPR047016">
    <property type="entry name" value="RGS6/7/9/11"/>
</dbReference>
<dbReference type="CDD" id="cd00068">
    <property type="entry name" value="GGL"/>
    <property type="match status" value="1"/>
</dbReference>
<dbReference type="InterPro" id="IPR044926">
    <property type="entry name" value="RGS_subdomain_2"/>
</dbReference>
<sequence>MVFGPSLKIMDTCRDNKPRHAVYEKLEKLVQEMQHSQTGVPVRCQKTFRTFITSVFTGSDLIHWLSNRLKISDEEHTEAIKLAVLICQYGYIFPVGDSKNLNVKEDTSLYRFQKPYFWPSQYADPDNASYAIYLVKRSMRNKQKHGLDDHEMANLQKLETMLCDKWDYIVTQAKDQVKIAKEKKRADKALNDAQERAFWRIHRPPHGCIKTIEDGPKRNFQPSQMAARRKKNKDLFYCELQHLRRSVNICRVKTSKAIENLENFALQYFELDPMLTPPMPSNPWISDDTTFFEISKTNTEVPMEQTVRKWSYSLQALLSDPRGRHEFETFLLKEYSHENFAFWMACEDLKFCRQSEVFNRVQKIAEEFLTTGSASEINIDSRCAELVKQNMKLPKPNRFTFDSAQEQIFSLMKKDTYQRFIRSEQYKNLLANAIQPGGKKKFFSFGSRKKNMLTPSPKPKRRGSSGNDADIENPAVAHHSYSTGNLRELDDKQPTIMRRDANSSDSSLASDTSPNLVARRSLRSPQESPRKSKQLEVPRHSSSNVHSSEANRLDNPSTACLAIAVPSKTNVVAPWEGVD</sequence>
<evidence type="ECO:0008006" key="7">
    <source>
        <dbReference type="Google" id="ProtNLM"/>
    </source>
</evidence>
<feature type="compositionally biased region" description="Low complexity" evidence="2">
    <location>
        <begin position="503"/>
        <end position="513"/>
    </location>
</feature>
<dbReference type="GO" id="GO:0005886">
    <property type="term" value="C:plasma membrane"/>
    <property type="evidence" value="ECO:0007669"/>
    <property type="project" value="TreeGrafter"/>
</dbReference>
<dbReference type="InterPro" id="IPR040759">
    <property type="entry name" value="RGS_DHEX"/>
</dbReference>
<dbReference type="Gene3D" id="4.10.260.10">
    <property type="entry name" value="Transducin (heterotrimeric G protein), gamma chain"/>
    <property type="match status" value="1"/>
</dbReference>
<dbReference type="InterPro" id="IPR036305">
    <property type="entry name" value="RGS_sf"/>
</dbReference>
<dbReference type="GO" id="GO:0043005">
    <property type="term" value="C:neuron projection"/>
    <property type="evidence" value="ECO:0007669"/>
    <property type="project" value="TreeGrafter"/>
</dbReference>
<name>A0AAE1DF46_9GAST</name>
<dbReference type="InterPro" id="IPR036390">
    <property type="entry name" value="WH_DNA-bd_sf"/>
</dbReference>
<gene>
    <name evidence="5" type="ORF">RRG08_031732</name>
</gene>
<feature type="region of interest" description="Disordered" evidence="2">
    <location>
        <begin position="444"/>
        <end position="553"/>
    </location>
</feature>
<dbReference type="AlphaFoldDB" id="A0AAE1DF46"/>
<dbReference type="SMART" id="SM00315">
    <property type="entry name" value="RGS"/>
    <property type="match status" value="1"/>
</dbReference>
<dbReference type="PANTHER" id="PTHR45746">
    <property type="entry name" value="LP21163P"/>
    <property type="match status" value="1"/>
</dbReference>
<dbReference type="InterPro" id="IPR000591">
    <property type="entry name" value="DEP_dom"/>
</dbReference>
<dbReference type="SMART" id="SM01224">
    <property type="entry name" value="G_gamma"/>
    <property type="match status" value="1"/>
</dbReference>
<dbReference type="Proteomes" id="UP001283361">
    <property type="component" value="Unassembled WGS sequence"/>
</dbReference>
<dbReference type="Pfam" id="PF18148">
    <property type="entry name" value="RGS_DHEX"/>
    <property type="match status" value="1"/>
</dbReference>